<evidence type="ECO:0000313" key="4">
    <source>
        <dbReference type="Proteomes" id="UP000283895"/>
    </source>
</evidence>
<feature type="region of interest" description="Disordered" evidence="1">
    <location>
        <begin position="586"/>
        <end position="616"/>
    </location>
</feature>
<reference evidence="3 4" key="1">
    <citation type="submission" date="2015-09" db="EMBL/GenBank/DDBJ databases">
        <title>Host preference determinants of Valsa canker pathogens revealed by comparative genomics.</title>
        <authorList>
            <person name="Yin Z."/>
            <person name="Huang L."/>
        </authorList>
    </citation>
    <scope>NUCLEOTIDE SEQUENCE [LARGE SCALE GENOMIC DNA]</scope>
    <source>
        <strain evidence="3 4">03-1</strain>
    </source>
</reference>
<feature type="compositionally biased region" description="Polar residues" evidence="1">
    <location>
        <begin position="371"/>
        <end position="383"/>
    </location>
</feature>
<feature type="region of interest" description="Disordered" evidence="1">
    <location>
        <begin position="40"/>
        <end position="157"/>
    </location>
</feature>
<organism evidence="3 4">
    <name type="scientific">Cytospora schulzeri</name>
    <dbReference type="NCBI Taxonomy" id="448051"/>
    <lineage>
        <taxon>Eukaryota</taxon>
        <taxon>Fungi</taxon>
        <taxon>Dikarya</taxon>
        <taxon>Ascomycota</taxon>
        <taxon>Pezizomycotina</taxon>
        <taxon>Sordariomycetes</taxon>
        <taxon>Sordariomycetidae</taxon>
        <taxon>Diaporthales</taxon>
        <taxon>Cytosporaceae</taxon>
        <taxon>Cytospora</taxon>
    </lineage>
</organism>
<evidence type="ECO:0000313" key="3">
    <source>
        <dbReference type="EMBL" id="ROW06821.1"/>
    </source>
</evidence>
<comment type="caution">
    <text evidence="3">The sequence shown here is derived from an EMBL/GenBank/DDBJ whole genome shotgun (WGS) entry which is preliminary data.</text>
</comment>
<accession>A0A423WTY6</accession>
<evidence type="ECO:0000259" key="2">
    <source>
        <dbReference type="Pfam" id="PF25438"/>
    </source>
</evidence>
<dbReference type="PANTHER" id="PTHR42031:SF1">
    <property type="entry name" value="KEY LIME PATHOGENICITY PROTEIN"/>
    <property type="match status" value="1"/>
</dbReference>
<feature type="compositionally biased region" description="Basic and acidic residues" evidence="1">
    <location>
        <begin position="480"/>
        <end position="490"/>
    </location>
</feature>
<feature type="compositionally biased region" description="Polar residues" evidence="1">
    <location>
        <begin position="90"/>
        <end position="103"/>
    </location>
</feature>
<keyword evidence="4" id="KW-1185">Reference proteome</keyword>
<dbReference type="Pfam" id="PF25438">
    <property type="entry name" value="DUF7896"/>
    <property type="match status" value="1"/>
</dbReference>
<feature type="compositionally biased region" description="Polar residues" evidence="1">
    <location>
        <begin position="353"/>
        <end position="363"/>
    </location>
</feature>
<dbReference type="PANTHER" id="PTHR42031">
    <property type="entry name" value="KEY LIME PATHOGENICITY PROTEIN"/>
    <property type="match status" value="1"/>
</dbReference>
<dbReference type="STRING" id="356882.A0A423WTY6"/>
<dbReference type="Proteomes" id="UP000283895">
    <property type="component" value="Unassembled WGS sequence"/>
</dbReference>
<dbReference type="EMBL" id="LKEA01000009">
    <property type="protein sequence ID" value="ROW06821.1"/>
    <property type="molecule type" value="Genomic_DNA"/>
</dbReference>
<feature type="domain" description="DUF7896" evidence="2">
    <location>
        <begin position="531"/>
        <end position="625"/>
    </location>
</feature>
<feature type="region of interest" description="Disordered" evidence="1">
    <location>
        <begin position="458"/>
        <end position="490"/>
    </location>
</feature>
<gene>
    <name evidence="3" type="ORF">VMCG_03997</name>
</gene>
<feature type="compositionally biased region" description="Polar residues" evidence="1">
    <location>
        <begin position="113"/>
        <end position="137"/>
    </location>
</feature>
<dbReference type="InterPro" id="IPR057218">
    <property type="entry name" value="DUF7896"/>
</dbReference>
<dbReference type="AlphaFoldDB" id="A0A423WTY6"/>
<protein>
    <recommendedName>
        <fullName evidence="2">DUF7896 domain-containing protein</fullName>
    </recommendedName>
</protein>
<feature type="compositionally biased region" description="Polar residues" evidence="1">
    <location>
        <begin position="297"/>
        <end position="306"/>
    </location>
</feature>
<dbReference type="OrthoDB" id="5377599at2759"/>
<name>A0A423WTY6_9PEZI</name>
<proteinExistence type="predicted"/>
<feature type="compositionally biased region" description="Polar residues" evidence="1">
    <location>
        <begin position="57"/>
        <end position="69"/>
    </location>
</feature>
<evidence type="ECO:0000256" key="1">
    <source>
        <dbReference type="SAM" id="MobiDB-lite"/>
    </source>
</evidence>
<sequence length="794" mass="85630">MSQTCFEYSVDDLQRLEVETALKEQEALQARARLLAARQSQRSTASTAIVPEFLPQSRPQSNFQLSSSPPSAPQDVRPRSIPRNGLMGQTGPQPQMARYQQNPHHPMKRTKTTHSQPQQSTMSLTTNMVRSKSSSAAPNPFSGGPGRVKPISPLQSSQSPNMDMMENFLHESEQQQPANIYVLAHSMGNPMMPQPHKSGLTTVAEGSGTLEDPGMWLSRRMQGGTEGPPMDSQLGAGTVPAFQHFSTPGTFDPFQQGLPTSQCGSLTSGPTMETLMTRSNSNANQSVSGPMQMMRLSSQSSINDSYPSPEYGSFGMPGQSFPSSNKRNAPDDDLLQIGSGNGLGDGSLAPAGYSTNMDRSISVDSRRSMGFGSSSPHQTTGLTDRQDPIFAIPMQRAQTSETHMSSAQSYGSLALGLQYDQGVAMERSISASSAKSTHSQRLRAKDSLQRQIAAGTQLLAPKPAADPSKPESDSQQGTKPGKDGKVPVTKAKYERPKHPKVKCGQCDEYPEGFRGEHELRRHTEAKHGSVVKKFVCVDPAALGIKTDFKPFTPLDKCKHCKGAKEYGAYYNAAAHLRRAHFCKKLPRAKGPKAGNSNDAEASERRGGKGGGDWPPMAELKKWMEERSVSMNDKGALDDGTAPDEEETQSYDEVYDGAPPAAYSLPAGDAAFYGVGSNLPIDNTDVYHGMLGGMHDHFGTSPVQLDTMGMMPSIGSANFDFKSPISPDFHQGGMPVDANAYHHSPDVSSSATLTYHNNIMDPQQFSQGPGQATNLPMSQPQDVIGDFDFSLAFVG</sequence>
<feature type="region of interest" description="Disordered" evidence="1">
    <location>
        <begin position="297"/>
        <end position="385"/>
    </location>
</feature>